<reference evidence="5 6" key="1">
    <citation type="submission" date="2017-09" db="EMBL/GenBank/DDBJ databases">
        <title>Bacterial strain isolated from the female urinary microbiota.</title>
        <authorList>
            <person name="Thomas-White K."/>
            <person name="Kumar N."/>
            <person name="Forster S."/>
            <person name="Putonti C."/>
            <person name="Lawley T."/>
            <person name="Wolfe A.J."/>
        </authorList>
    </citation>
    <scope>NUCLEOTIDE SEQUENCE [LARGE SCALE GENOMIC DNA]</scope>
    <source>
        <strain evidence="5 6">UMB0908</strain>
    </source>
</reference>
<comment type="caution">
    <text evidence="5">The sequence shown here is derived from an EMBL/GenBank/DDBJ whole genome shotgun (WGS) entry which is preliminary data.</text>
</comment>
<dbReference type="GO" id="GO:0003677">
    <property type="term" value="F:DNA binding"/>
    <property type="evidence" value="ECO:0007669"/>
    <property type="project" value="UniProtKB-KW"/>
</dbReference>
<evidence type="ECO:0000313" key="5">
    <source>
        <dbReference type="EMBL" id="PMC62532.1"/>
    </source>
</evidence>
<dbReference type="Proteomes" id="UP000235363">
    <property type="component" value="Unassembled WGS sequence"/>
</dbReference>
<gene>
    <name evidence="5" type="ORF">CJ204_05130</name>
</gene>
<dbReference type="InterPro" id="IPR001387">
    <property type="entry name" value="Cro/C1-type_HTH"/>
</dbReference>
<proteinExistence type="predicted"/>
<evidence type="ECO:0000256" key="2">
    <source>
        <dbReference type="ARBA" id="ARBA00023125"/>
    </source>
</evidence>
<dbReference type="FunFam" id="1.10.260.40:FF:000032">
    <property type="entry name" value="Transcriptional regulator ClgR"/>
    <property type="match status" value="1"/>
</dbReference>
<organism evidence="5 6">
    <name type="scientific">Corynebacterium xerosis</name>
    <dbReference type="NCBI Taxonomy" id="1725"/>
    <lineage>
        <taxon>Bacteria</taxon>
        <taxon>Bacillati</taxon>
        <taxon>Actinomycetota</taxon>
        <taxon>Actinomycetes</taxon>
        <taxon>Mycobacteriales</taxon>
        <taxon>Corynebacteriaceae</taxon>
        <taxon>Corynebacterium</taxon>
    </lineage>
</organism>
<dbReference type="AlphaFoldDB" id="A0A2N6SZR3"/>
<dbReference type="Pfam" id="PF13560">
    <property type="entry name" value="HTH_31"/>
    <property type="match status" value="1"/>
</dbReference>
<dbReference type="InterPro" id="IPR010982">
    <property type="entry name" value="Lambda_DNA-bd_dom_sf"/>
</dbReference>
<dbReference type="EMBL" id="PNHF01000009">
    <property type="protein sequence ID" value="PMC62532.1"/>
    <property type="molecule type" value="Genomic_DNA"/>
</dbReference>
<name>A0A2N6SZR3_9CORY</name>
<evidence type="ECO:0000259" key="4">
    <source>
        <dbReference type="PROSITE" id="PS50943"/>
    </source>
</evidence>
<evidence type="ECO:0000256" key="3">
    <source>
        <dbReference type="ARBA" id="ARBA00023163"/>
    </source>
</evidence>
<protein>
    <submittedName>
        <fullName evidence="5">Transcriptional regulator</fullName>
    </submittedName>
</protein>
<keyword evidence="3" id="KW-0804">Transcription</keyword>
<evidence type="ECO:0000256" key="1">
    <source>
        <dbReference type="ARBA" id="ARBA00023015"/>
    </source>
</evidence>
<evidence type="ECO:0000313" key="6">
    <source>
        <dbReference type="Proteomes" id="UP000235363"/>
    </source>
</evidence>
<dbReference type="CDD" id="cd00093">
    <property type="entry name" value="HTH_XRE"/>
    <property type="match status" value="1"/>
</dbReference>
<dbReference type="PROSITE" id="PS50943">
    <property type="entry name" value="HTH_CROC1"/>
    <property type="match status" value="1"/>
</dbReference>
<dbReference type="STRING" id="1725.WU86_07790"/>
<dbReference type="SMART" id="SM00530">
    <property type="entry name" value="HTH_XRE"/>
    <property type="match status" value="1"/>
</dbReference>
<dbReference type="Gene3D" id="1.10.260.40">
    <property type="entry name" value="lambda repressor-like DNA-binding domains"/>
    <property type="match status" value="1"/>
</dbReference>
<accession>A0A2N6SZR3</accession>
<feature type="domain" description="HTH cro/C1-type" evidence="4">
    <location>
        <begin position="44"/>
        <end position="98"/>
    </location>
</feature>
<sequence length="118" mass="12540">MGVMINDTMTISAAAPANPPARTPLPTAEPAREPLLREALGEALRDIRTRNRMTLRELSEIAAISPGYLSELERGRKEVSSELLASVCQGLSVSVSDVIIDAAGTMALHAARPEMAAM</sequence>
<dbReference type="SUPFAM" id="SSF47413">
    <property type="entry name" value="lambda repressor-like DNA-binding domains"/>
    <property type="match status" value="1"/>
</dbReference>
<keyword evidence="2" id="KW-0238">DNA-binding</keyword>
<keyword evidence="1" id="KW-0805">Transcription regulation</keyword>